<comment type="subcellular location">
    <subcellularLocation>
        <location evidence="1">Endoplasmic reticulum membrane</location>
        <topology evidence="1">Multi-pass membrane protein</topology>
    </subcellularLocation>
    <subcellularLocation>
        <location evidence="12 14">Nucleus</location>
    </subcellularLocation>
</comment>
<evidence type="ECO:0000256" key="4">
    <source>
        <dbReference type="ARBA" id="ARBA00022516"/>
    </source>
</evidence>
<organism evidence="18 19">
    <name type="scientific">Sinocyclocheilus grahami</name>
    <name type="common">Dianchi golden-line fish</name>
    <name type="synonym">Barbus grahami</name>
    <dbReference type="NCBI Taxonomy" id="75366"/>
    <lineage>
        <taxon>Eukaryota</taxon>
        <taxon>Metazoa</taxon>
        <taxon>Chordata</taxon>
        <taxon>Craniata</taxon>
        <taxon>Vertebrata</taxon>
        <taxon>Euteleostomi</taxon>
        <taxon>Actinopterygii</taxon>
        <taxon>Neopterygii</taxon>
        <taxon>Teleostei</taxon>
        <taxon>Ostariophysi</taxon>
        <taxon>Cypriniformes</taxon>
        <taxon>Cyprinidae</taxon>
        <taxon>Cyprininae</taxon>
        <taxon>Sinocyclocheilus</taxon>
    </lineage>
</organism>
<dbReference type="Proteomes" id="UP000472262">
    <property type="component" value="Unassembled WGS sequence"/>
</dbReference>
<dbReference type="Gene3D" id="1.10.10.60">
    <property type="entry name" value="Homeodomain-like"/>
    <property type="match status" value="1"/>
</dbReference>
<dbReference type="InterPro" id="IPR006634">
    <property type="entry name" value="TLC-dom"/>
</dbReference>
<dbReference type="GO" id="GO:0003677">
    <property type="term" value="F:DNA binding"/>
    <property type="evidence" value="ECO:0007669"/>
    <property type="project" value="UniProtKB-UniRule"/>
</dbReference>
<dbReference type="SUPFAM" id="SSF46689">
    <property type="entry name" value="Homeodomain-like"/>
    <property type="match status" value="1"/>
</dbReference>
<evidence type="ECO:0000256" key="6">
    <source>
        <dbReference type="ARBA" id="ARBA00022692"/>
    </source>
</evidence>
<dbReference type="InterPro" id="IPR009057">
    <property type="entry name" value="Homeodomain-like_sf"/>
</dbReference>
<dbReference type="GO" id="GO:0050291">
    <property type="term" value="F:sphingosine N-acyltransferase activity"/>
    <property type="evidence" value="ECO:0007669"/>
    <property type="project" value="InterPro"/>
</dbReference>
<evidence type="ECO:0000256" key="12">
    <source>
        <dbReference type="PROSITE-ProRule" id="PRU00108"/>
    </source>
</evidence>
<evidence type="ECO:0000256" key="8">
    <source>
        <dbReference type="ARBA" id="ARBA00022989"/>
    </source>
</evidence>
<dbReference type="PIRSF" id="PIRSF005225">
    <property type="entry name" value="LAG1_LAC1"/>
    <property type="match status" value="1"/>
</dbReference>
<dbReference type="GO" id="GO:0046513">
    <property type="term" value="P:ceramide biosynthetic process"/>
    <property type="evidence" value="ECO:0007669"/>
    <property type="project" value="InterPro"/>
</dbReference>
<sequence length="355" mass="41947">MIGTISEWLWWDRLWLPGNLTWADLKDEEGLVYARASHLYVTVPYALVFLVVRYVFERLIATPLAASLGVTEKTRYKVEHNAVLEHYFITKSKHPGQADIDGLSKKCSWSSRQVERWFRRRRNQDRPGVLKKFREASWRMVFYLAAFIGGIIALYDVSLSSSHILLHRIVVFLLLQSVLDSQYWYYILEMSFYFSLVLRITFDVKRKDFKEQIIHHWATLTLLAFSWCGNYIRVGTLVMLIHDSSDILLESAKIFNYAKWESTCNGIFVVFAAVFIVTRLIMFPFWIIHCTWVYPPDYYPPFFGYYFFNFMLVILLMLHIFWAYLILCMVKMFLFGSVSSSTFKFGTSFFKNCLV</sequence>
<evidence type="ECO:0000256" key="9">
    <source>
        <dbReference type="ARBA" id="ARBA00023098"/>
    </source>
</evidence>
<feature type="transmembrane region" description="Helical" evidence="15">
    <location>
        <begin position="37"/>
        <end position="56"/>
    </location>
</feature>
<keyword evidence="12 14" id="KW-0371">Homeobox</keyword>
<evidence type="ECO:0000256" key="1">
    <source>
        <dbReference type="ARBA" id="ARBA00004477"/>
    </source>
</evidence>
<evidence type="ECO:0000256" key="3">
    <source>
        <dbReference type="ARBA" id="ARBA00004991"/>
    </source>
</evidence>
<dbReference type="AlphaFoldDB" id="A0A672SG39"/>
<reference evidence="18" key="2">
    <citation type="submission" date="2025-09" db="UniProtKB">
        <authorList>
            <consortium name="Ensembl"/>
        </authorList>
    </citation>
    <scope>IDENTIFICATION</scope>
</reference>
<dbReference type="PANTHER" id="PTHR12560">
    <property type="entry name" value="LONGEVITY ASSURANCE FACTOR 1 LAG1"/>
    <property type="match status" value="1"/>
</dbReference>
<keyword evidence="6 13" id="KW-0812">Transmembrane</keyword>
<evidence type="ECO:0000313" key="18">
    <source>
        <dbReference type="Ensembl" id="ENSSGRP00000100750.1"/>
    </source>
</evidence>
<evidence type="ECO:0000256" key="7">
    <source>
        <dbReference type="ARBA" id="ARBA00022824"/>
    </source>
</evidence>
<accession>A0A672SG39</accession>
<dbReference type="InterPro" id="IPR016439">
    <property type="entry name" value="Lag1/Lac1-like"/>
</dbReference>
<dbReference type="GO" id="GO:0005789">
    <property type="term" value="C:endoplasmic reticulum membrane"/>
    <property type="evidence" value="ECO:0007669"/>
    <property type="project" value="UniProtKB-SubCell"/>
</dbReference>
<feature type="DNA-binding region" description="Homeobox" evidence="12">
    <location>
        <begin position="69"/>
        <end position="129"/>
    </location>
</feature>
<keyword evidence="10 13" id="KW-0472">Membrane</keyword>
<dbReference type="Ensembl" id="ENSSGRT00000107145.1">
    <property type="protein sequence ID" value="ENSSGRP00000100750.1"/>
    <property type="gene ID" value="ENSSGRG00000050116.1"/>
</dbReference>
<keyword evidence="12 14" id="KW-0238">DNA-binding</keyword>
<keyword evidence="5" id="KW-0808">Transferase</keyword>
<evidence type="ECO:0000256" key="13">
    <source>
        <dbReference type="PROSITE-ProRule" id="PRU00205"/>
    </source>
</evidence>
<dbReference type="CDD" id="cd00086">
    <property type="entry name" value="homeodomain"/>
    <property type="match status" value="1"/>
</dbReference>
<keyword evidence="7" id="KW-0256">Endoplasmic reticulum</keyword>
<proteinExistence type="predicted"/>
<evidence type="ECO:0000313" key="19">
    <source>
        <dbReference type="Proteomes" id="UP000472262"/>
    </source>
</evidence>
<dbReference type="Pfam" id="PF00046">
    <property type="entry name" value="Homeodomain"/>
    <property type="match status" value="1"/>
</dbReference>
<feature type="transmembrane region" description="Helical" evidence="15">
    <location>
        <begin position="183"/>
        <end position="202"/>
    </location>
</feature>
<keyword evidence="8 15" id="KW-1133">Transmembrane helix</keyword>
<evidence type="ECO:0000256" key="2">
    <source>
        <dbReference type="ARBA" id="ARBA00004760"/>
    </source>
</evidence>
<keyword evidence="9" id="KW-0443">Lipid metabolism</keyword>
<keyword evidence="19" id="KW-1185">Reference proteome</keyword>
<evidence type="ECO:0000256" key="15">
    <source>
        <dbReference type="SAM" id="Phobius"/>
    </source>
</evidence>
<comment type="pathway">
    <text evidence="3">Sphingolipid metabolism.</text>
</comment>
<dbReference type="PROSITE" id="PS50071">
    <property type="entry name" value="HOMEOBOX_2"/>
    <property type="match status" value="1"/>
</dbReference>
<feature type="transmembrane region" description="Helical" evidence="15">
    <location>
        <begin position="306"/>
        <end position="327"/>
    </location>
</feature>
<feature type="transmembrane region" description="Helical" evidence="15">
    <location>
        <begin position="141"/>
        <end position="163"/>
    </location>
</feature>
<feature type="transmembrane region" description="Helical" evidence="15">
    <location>
        <begin position="267"/>
        <end position="294"/>
    </location>
</feature>
<dbReference type="FunFam" id="1.10.10.60:FF:000020">
    <property type="entry name" value="Ceramide synthase 5"/>
    <property type="match status" value="1"/>
</dbReference>
<dbReference type="UniPathway" id="UPA00222"/>
<evidence type="ECO:0000256" key="14">
    <source>
        <dbReference type="RuleBase" id="RU000682"/>
    </source>
</evidence>
<evidence type="ECO:0000259" key="17">
    <source>
        <dbReference type="PROSITE" id="PS50922"/>
    </source>
</evidence>
<evidence type="ECO:0000256" key="5">
    <source>
        <dbReference type="ARBA" id="ARBA00022679"/>
    </source>
</evidence>
<comment type="catalytic activity">
    <reaction evidence="11">
        <text>sphinganine + octadecanoyl-CoA = N-(octadecanoyl)-sphinganine + CoA + H(+)</text>
        <dbReference type="Rhea" id="RHEA:36547"/>
        <dbReference type="ChEBI" id="CHEBI:15378"/>
        <dbReference type="ChEBI" id="CHEBI:57287"/>
        <dbReference type="ChEBI" id="CHEBI:57394"/>
        <dbReference type="ChEBI" id="CHEBI:57817"/>
        <dbReference type="ChEBI" id="CHEBI:67033"/>
    </reaction>
    <physiologicalReaction direction="left-to-right" evidence="11">
        <dbReference type="Rhea" id="RHEA:36548"/>
    </physiologicalReaction>
</comment>
<dbReference type="PANTHER" id="PTHR12560:SF62">
    <property type="entry name" value="CERAMIDE SYNTHASE 3 ISOFORM X1"/>
    <property type="match status" value="1"/>
</dbReference>
<keyword evidence="12 14" id="KW-0539">Nucleus</keyword>
<dbReference type="SMART" id="SM00724">
    <property type="entry name" value="TLC"/>
    <property type="match status" value="1"/>
</dbReference>
<evidence type="ECO:0000259" key="16">
    <source>
        <dbReference type="PROSITE" id="PS50071"/>
    </source>
</evidence>
<dbReference type="OMA" id="WTDFPKQ"/>
<name>A0A672SG39_SINGR</name>
<dbReference type="SMART" id="SM00389">
    <property type="entry name" value="HOX"/>
    <property type="match status" value="1"/>
</dbReference>
<gene>
    <name evidence="18" type="primary">LOC107562918</name>
</gene>
<protein>
    <submittedName>
        <fullName evidence="18">Ceramide synthase 3</fullName>
    </submittedName>
</protein>
<reference evidence="18" key="1">
    <citation type="submission" date="2025-08" db="UniProtKB">
        <authorList>
            <consortium name="Ensembl"/>
        </authorList>
    </citation>
    <scope>IDENTIFICATION</scope>
</reference>
<feature type="domain" description="TLC" evidence="17">
    <location>
        <begin position="131"/>
        <end position="335"/>
    </location>
</feature>
<dbReference type="InterPro" id="IPR001356">
    <property type="entry name" value="HD"/>
</dbReference>
<keyword evidence="4" id="KW-0444">Lipid biosynthesis</keyword>
<dbReference type="Pfam" id="PF03798">
    <property type="entry name" value="TRAM_LAG1_CLN8"/>
    <property type="match status" value="1"/>
</dbReference>
<feature type="domain" description="Homeobox" evidence="16">
    <location>
        <begin position="67"/>
        <end position="128"/>
    </location>
</feature>
<evidence type="ECO:0000256" key="10">
    <source>
        <dbReference type="ARBA" id="ARBA00023136"/>
    </source>
</evidence>
<evidence type="ECO:0000256" key="11">
    <source>
        <dbReference type="ARBA" id="ARBA00049036"/>
    </source>
</evidence>
<dbReference type="PROSITE" id="PS50922">
    <property type="entry name" value="TLC"/>
    <property type="match status" value="1"/>
</dbReference>
<comment type="pathway">
    <text evidence="2">Lipid metabolism; sphingolipid metabolism.</text>
</comment>
<dbReference type="GO" id="GO:0005634">
    <property type="term" value="C:nucleus"/>
    <property type="evidence" value="ECO:0007669"/>
    <property type="project" value="UniProtKB-SubCell"/>
</dbReference>